<dbReference type="PANTHER" id="PTHR42681:SF1">
    <property type="entry name" value="MALONYL-COA-ACYL CARRIER PROTEIN TRANSACYLASE, MITOCHONDRIAL"/>
    <property type="match status" value="1"/>
</dbReference>
<dbReference type="GO" id="GO:0004314">
    <property type="term" value="F:[acyl-carrier-protein] S-malonyltransferase activity"/>
    <property type="evidence" value="ECO:0007669"/>
    <property type="project" value="UniProtKB-EC"/>
</dbReference>
<keyword evidence="2 4" id="KW-0012">Acyltransferase</keyword>
<dbReference type="Gene3D" id="3.40.366.10">
    <property type="entry name" value="Malonyl-Coenzyme A Acyl Carrier Protein, domain 2"/>
    <property type="match status" value="1"/>
</dbReference>
<dbReference type="SUPFAM" id="SSF52151">
    <property type="entry name" value="FabD/lysophospholipase-like"/>
    <property type="match status" value="1"/>
</dbReference>
<dbReference type="RefSeq" id="WP_138185520.1">
    <property type="nucleotide sequence ID" value="NZ_LS992241.1"/>
</dbReference>
<dbReference type="GO" id="GO:0006633">
    <property type="term" value="P:fatty acid biosynthetic process"/>
    <property type="evidence" value="ECO:0007669"/>
    <property type="project" value="TreeGrafter"/>
</dbReference>
<dbReference type="InterPro" id="IPR014043">
    <property type="entry name" value="Acyl_transferase_dom"/>
</dbReference>
<dbReference type="Proteomes" id="UP000304148">
    <property type="component" value="Chromosome"/>
</dbReference>
<dbReference type="SUPFAM" id="SSF55048">
    <property type="entry name" value="Probable ACP-binding domain of malonyl-CoA ACP transacylase"/>
    <property type="match status" value="1"/>
</dbReference>
<gene>
    <name evidence="7" type="ORF">PBLR_11847</name>
</gene>
<evidence type="ECO:0000313" key="7">
    <source>
        <dbReference type="EMBL" id="SYX83425.1"/>
    </source>
</evidence>
<protein>
    <recommendedName>
        <fullName evidence="4">Malonyl CoA-acyl carrier protein transacylase</fullName>
        <ecNumber evidence="4">2.3.1.39</ecNumber>
    </recommendedName>
</protein>
<dbReference type="EC" id="2.3.1.39" evidence="4"/>
<dbReference type="InterPro" id="IPR024925">
    <property type="entry name" value="Malonyl_CoA-ACP_transAc"/>
</dbReference>
<dbReference type="SMART" id="SM00827">
    <property type="entry name" value="PKS_AT"/>
    <property type="match status" value="1"/>
</dbReference>
<accession>A0A383R8J4</accession>
<dbReference type="PIRSF" id="PIRSF000446">
    <property type="entry name" value="Mct"/>
    <property type="match status" value="1"/>
</dbReference>
<evidence type="ECO:0000313" key="8">
    <source>
        <dbReference type="Proteomes" id="UP000304148"/>
    </source>
</evidence>
<dbReference type="AlphaFoldDB" id="A0A383R8J4"/>
<evidence type="ECO:0000256" key="3">
    <source>
        <dbReference type="ARBA" id="ARBA00048462"/>
    </source>
</evidence>
<organism evidence="7 8">
    <name type="scientific">Paenibacillus alvei</name>
    <name type="common">Bacillus alvei</name>
    <dbReference type="NCBI Taxonomy" id="44250"/>
    <lineage>
        <taxon>Bacteria</taxon>
        <taxon>Bacillati</taxon>
        <taxon>Bacillota</taxon>
        <taxon>Bacilli</taxon>
        <taxon>Bacillales</taxon>
        <taxon>Paenibacillaceae</taxon>
        <taxon>Paenibacillus</taxon>
    </lineage>
</organism>
<evidence type="ECO:0000256" key="5">
    <source>
        <dbReference type="PIRSR" id="PIRSR000446-1"/>
    </source>
</evidence>
<feature type="active site" evidence="5">
    <location>
        <position position="91"/>
    </location>
</feature>
<feature type="active site" evidence="5">
    <location>
        <position position="204"/>
    </location>
</feature>
<dbReference type="PANTHER" id="PTHR42681">
    <property type="entry name" value="MALONYL-COA-ACYL CARRIER PROTEIN TRANSACYLASE, MITOCHONDRIAL"/>
    <property type="match status" value="1"/>
</dbReference>
<sequence>MKLAAAFPGQGSQYSGMCRSLMEEFPIVQEVFEEASDVLNLDLQDLLLNGSLEELSLSEIAQPTVVTASYALYRVWEKQIGLVPFGAVGHSLGELSALIAAGALPFSDGVRLARERGRLMHRALQEKKGRAGIVVDIDVDTLTDIIESVRSHDYVTISGYNSPSQFIIAGHQTALLKVEDDVVEAGGEFIPFRMMPMKADAPYHSALMDYLKPEFEACLQRVSFSPTKFDVWSTVTGKPIGSADNLASILAHQLVTPVYWNQVLEALHEAGAGLFVDIGPNQITRNLIRENTRLPQSLSFDDQADREQLSQLLIHA</sequence>
<dbReference type="InterPro" id="IPR016035">
    <property type="entry name" value="Acyl_Trfase/lysoPLipase"/>
</dbReference>
<reference evidence="8" key="1">
    <citation type="submission" date="2018-08" db="EMBL/GenBank/DDBJ databases">
        <authorList>
            <person name="Chevrot R."/>
        </authorList>
    </citation>
    <scope>NUCLEOTIDE SEQUENCE [LARGE SCALE GENOMIC DNA]</scope>
</reference>
<evidence type="ECO:0000259" key="6">
    <source>
        <dbReference type="SMART" id="SM00827"/>
    </source>
</evidence>
<dbReference type="Gene3D" id="3.30.70.250">
    <property type="entry name" value="Malonyl-CoA ACP transacylase, ACP-binding"/>
    <property type="match status" value="1"/>
</dbReference>
<dbReference type="InterPro" id="IPR016036">
    <property type="entry name" value="Malonyl_transacylase_ACP-bd"/>
</dbReference>
<feature type="domain" description="Malonyl-CoA:ACP transacylase (MAT)" evidence="6">
    <location>
        <begin position="6"/>
        <end position="316"/>
    </location>
</feature>
<evidence type="ECO:0000256" key="2">
    <source>
        <dbReference type="ARBA" id="ARBA00023315"/>
    </source>
</evidence>
<name>A0A383R8J4_PAEAL</name>
<dbReference type="EMBL" id="LS992241">
    <property type="protein sequence ID" value="SYX83425.1"/>
    <property type="molecule type" value="Genomic_DNA"/>
</dbReference>
<comment type="similarity">
    <text evidence="4">Belongs to the fabD family.</text>
</comment>
<dbReference type="GO" id="GO:0005829">
    <property type="term" value="C:cytosol"/>
    <property type="evidence" value="ECO:0007669"/>
    <property type="project" value="TreeGrafter"/>
</dbReference>
<dbReference type="InterPro" id="IPR001227">
    <property type="entry name" value="Ac_transferase_dom_sf"/>
</dbReference>
<evidence type="ECO:0000256" key="4">
    <source>
        <dbReference type="PIRNR" id="PIRNR000446"/>
    </source>
</evidence>
<keyword evidence="1 4" id="KW-0808">Transferase</keyword>
<proteinExistence type="inferred from homology"/>
<comment type="catalytic activity">
    <reaction evidence="3 4">
        <text>holo-[ACP] + malonyl-CoA = malonyl-[ACP] + CoA</text>
        <dbReference type="Rhea" id="RHEA:41792"/>
        <dbReference type="Rhea" id="RHEA-COMP:9623"/>
        <dbReference type="Rhea" id="RHEA-COMP:9685"/>
        <dbReference type="ChEBI" id="CHEBI:57287"/>
        <dbReference type="ChEBI" id="CHEBI:57384"/>
        <dbReference type="ChEBI" id="CHEBI:64479"/>
        <dbReference type="ChEBI" id="CHEBI:78449"/>
        <dbReference type="EC" id="2.3.1.39"/>
    </reaction>
</comment>
<evidence type="ECO:0000256" key="1">
    <source>
        <dbReference type="ARBA" id="ARBA00022679"/>
    </source>
</evidence>
<dbReference type="Pfam" id="PF00698">
    <property type="entry name" value="Acyl_transf_1"/>
    <property type="match status" value="1"/>
</dbReference>
<dbReference type="InterPro" id="IPR050858">
    <property type="entry name" value="Mal-CoA-ACP_Trans/PKS_FabD"/>
</dbReference>